<evidence type="ECO:0000313" key="2">
    <source>
        <dbReference type="Proteomes" id="UP000193689"/>
    </source>
</evidence>
<reference evidence="1 2" key="1">
    <citation type="submission" date="2016-07" db="EMBL/GenBank/DDBJ databases">
        <title>Pervasive Adenine N6-methylation of Active Genes in Fungi.</title>
        <authorList>
            <consortium name="DOE Joint Genome Institute"/>
            <person name="Mondo S.J."/>
            <person name="Dannebaum R.O."/>
            <person name="Kuo R.C."/>
            <person name="Labutti K."/>
            <person name="Haridas S."/>
            <person name="Kuo A."/>
            <person name="Salamov A."/>
            <person name="Ahrendt S.R."/>
            <person name="Lipzen A."/>
            <person name="Sullivan W."/>
            <person name="Andreopoulos W.B."/>
            <person name="Clum A."/>
            <person name="Lindquist E."/>
            <person name="Daum C."/>
            <person name="Ramamoorthy G.K."/>
            <person name="Gryganskyi A."/>
            <person name="Culley D."/>
            <person name="Magnuson J.K."/>
            <person name="James T.Y."/>
            <person name="O'Malley M.A."/>
            <person name="Stajich J.E."/>
            <person name="Spatafora J.W."/>
            <person name="Visel A."/>
            <person name="Grigoriev I.V."/>
        </authorList>
    </citation>
    <scope>NUCLEOTIDE SEQUENCE [LARGE SCALE GENOMIC DNA]</scope>
    <source>
        <strain evidence="1 2">CBS 129021</strain>
    </source>
</reference>
<dbReference type="EMBL" id="MCFJ01000008">
    <property type="protein sequence ID" value="ORY62884.1"/>
    <property type="molecule type" value="Genomic_DNA"/>
</dbReference>
<keyword evidence="2" id="KW-1185">Reference proteome</keyword>
<protein>
    <submittedName>
        <fullName evidence="1">Uncharacterized protein</fullName>
    </submittedName>
</protein>
<sequence>MACHSQDFLTVPKLQVRAGMTVKEAAANFRPSGFAISWELATTTFVSANWSKSTGCYKCQGFQGFVICSMSLPRGTVALGVGHSFFLHIAHMAWMGFQRQCGKVAATPKISNAPYFILASRLISFSASSTHRTVRALTHSHNCQLATGRYSIVFACHIIIYLGSKNTGFCLFCF</sequence>
<name>A0A1Y2DUR1_9PEZI</name>
<dbReference type="AlphaFoldDB" id="A0A1Y2DUR1"/>
<organism evidence="1 2">
    <name type="scientific">Pseudomassariella vexata</name>
    <dbReference type="NCBI Taxonomy" id="1141098"/>
    <lineage>
        <taxon>Eukaryota</taxon>
        <taxon>Fungi</taxon>
        <taxon>Dikarya</taxon>
        <taxon>Ascomycota</taxon>
        <taxon>Pezizomycotina</taxon>
        <taxon>Sordariomycetes</taxon>
        <taxon>Xylariomycetidae</taxon>
        <taxon>Amphisphaeriales</taxon>
        <taxon>Pseudomassariaceae</taxon>
        <taxon>Pseudomassariella</taxon>
    </lineage>
</organism>
<dbReference type="RefSeq" id="XP_040714541.1">
    <property type="nucleotide sequence ID" value="XM_040860369.1"/>
</dbReference>
<gene>
    <name evidence="1" type="ORF">BCR38DRAFT_435379</name>
</gene>
<dbReference type="Proteomes" id="UP000193689">
    <property type="component" value="Unassembled WGS sequence"/>
</dbReference>
<dbReference type="InParanoid" id="A0A1Y2DUR1"/>
<accession>A0A1Y2DUR1</accession>
<proteinExistence type="predicted"/>
<dbReference type="GeneID" id="63776581"/>
<evidence type="ECO:0000313" key="1">
    <source>
        <dbReference type="EMBL" id="ORY62884.1"/>
    </source>
</evidence>
<comment type="caution">
    <text evidence="1">The sequence shown here is derived from an EMBL/GenBank/DDBJ whole genome shotgun (WGS) entry which is preliminary data.</text>
</comment>